<keyword evidence="2" id="KW-1185">Reference proteome</keyword>
<gene>
    <name evidence="1" type="ORF">IE53DRAFT_385136</name>
</gene>
<name>A0ACD0P363_9BASI</name>
<dbReference type="EMBL" id="KZ819778">
    <property type="protein sequence ID" value="PWN52422.1"/>
    <property type="molecule type" value="Genomic_DNA"/>
</dbReference>
<accession>A0ACD0P363</accession>
<protein>
    <submittedName>
        <fullName evidence="1">Uncharacterized protein</fullName>
    </submittedName>
</protein>
<dbReference type="Proteomes" id="UP000245626">
    <property type="component" value="Unassembled WGS sequence"/>
</dbReference>
<evidence type="ECO:0000313" key="1">
    <source>
        <dbReference type="EMBL" id="PWN52422.1"/>
    </source>
</evidence>
<organism evidence="1 2">
    <name type="scientific">Violaceomyces palustris</name>
    <dbReference type="NCBI Taxonomy" id="1673888"/>
    <lineage>
        <taxon>Eukaryota</taxon>
        <taxon>Fungi</taxon>
        <taxon>Dikarya</taxon>
        <taxon>Basidiomycota</taxon>
        <taxon>Ustilaginomycotina</taxon>
        <taxon>Ustilaginomycetes</taxon>
        <taxon>Violaceomycetales</taxon>
        <taxon>Violaceomycetaceae</taxon>
        <taxon>Violaceomyces</taxon>
    </lineage>
</organism>
<reference evidence="1 2" key="1">
    <citation type="journal article" date="2018" name="Mol. Biol. Evol.">
        <title>Broad Genomic Sampling Reveals a Smut Pathogenic Ancestry of the Fungal Clade Ustilaginomycotina.</title>
        <authorList>
            <person name="Kijpornyongpan T."/>
            <person name="Mondo S.J."/>
            <person name="Barry K."/>
            <person name="Sandor L."/>
            <person name="Lee J."/>
            <person name="Lipzen A."/>
            <person name="Pangilinan J."/>
            <person name="LaButti K."/>
            <person name="Hainaut M."/>
            <person name="Henrissat B."/>
            <person name="Grigoriev I.V."/>
            <person name="Spatafora J.W."/>
            <person name="Aime M.C."/>
        </authorList>
    </citation>
    <scope>NUCLEOTIDE SEQUENCE [LARGE SCALE GENOMIC DNA]</scope>
    <source>
        <strain evidence="1 2">SA 807</strain>
    </source>
</reference>
<evidence type="ECO:0000313" key="2">
    <source>
        <dbReference type="Proteomes" id="UP000245626"/>
    </source>
</evidence>
<sequence>MAMRASPCLLSPAVPNSSRAAALANAAQASNVASKRLSESQQHQPRESYQSINYQSSRSSQQLVYEQSLTSTQSRRSRASLHSSKSYHPCLNDSINLPLYVQRAVNQAISSSDRHLLRQDLIKVSKDENSHLDPHSYLPPNRSSLLHLATISPYRYAVILSVLTQVSKMALDLEAGTSNQDGVAFSSWVPDTVVDYDCSASEGLWAACEVFSSPAEMEGSSSPAGGELSQDWQSGGLRNYHGYDRRTHLLKAGRNLIESALGTSEEILNRTQEAVDEFDPRSDLEGPIQGVQEGLEEGEERLSLGEEVEEEGNVEDEDERQAFPQSLIDETRSKLSRIATKFGYSPPCVEEELSTLESGEKRLALSAFSLSSMTTDDQRREAVQRMWDSGAQVLVLIDQPTPRGFASIASARSQLLELGKHTKLPGVEGESHQVVGSHVVSPCPHDRPCPLLHPFDIPTLPQASSSAVLDQSGKKKKNKDGSSPTGLKRSDMETCNFSQRFNAPSYLRKTKHSKQGEEEVGYSYVIVKRGTRPGLKMEAARISGRATQANPESMAGTHLFQKSELERLFKRAEETKQGILDKIRSTKAALKEKKKLEEVGKVQILGGPNHGQELGAMEPGEDLVGDEEAKAELDRLLPEALRAEMVKGGMDESTIQAVMDQLMRNGSEEIGSEPASDLDGPHLDQDGGLEEGFVQELANEEERGYPESEEEETDPKVWLEQEEAMKLQSYSWPRLLRPPLKKGGHVTMDACCSNGNIERFTMAKSQGRQVYQDARKSQWGDLFPHKPKNGFGQLNGIKVVGPLPFGVGDGFLETEQEGGLVDLDGLELSEKAKKRKSAGLVPQQAVLAAAKIPNKVPKEVSGLEDEGLIMDGEEEGDEIMDGLLESDEQALERLQKFSTEPSAATDPETQGQACQSKIGTPKGTQSRPKLTPSMLIGADKISPKPSALRKSAKLRALKWGDGQGSGVKAIKGVGFSFQLADPVYQVRGGDVGDVDLDSISDSDSDRRGGSKVKAGGDGHFVDPNVFLNQRGSVLQKERKRGRLSRKKSRGDYDNEIFG</sequence>
<proteinExistence type="predicted"/>